<sequence>MAIRHRRPLLALAWIPRLRPLAVLLLIVAYAAAGIATVAWVGRLWRRHRRTWAWAVGGATVVLVLSVTQVPWNRVFGRSWYAAHRTKFQAMADAARRGELHPDIDGRVRGHHSSVPDFGHGLQDVPVPGAPGRVLMAAMSSEEVSENMDVHVYGRPDAARTDPCKIATATFGEYYRCTRLGGGWWWLHRRY</sequence>
<evidence type="ECO:0000313" key="3">
    <source>
        <dbReference type="Proteomes" id="UP001597083"/>
    </source>
</evidence>
<feature type="transmembrane region" description="Helical" evidence="1">
    <location>
        <begin position="52"/>
        <end position="72"/>
    </location>
</feature>
<gene>
    <name evidence="2" type="ORF">ACFQ07_33270</name>
</gene>
<evidence type="ECO:0000313" key="2">
    <source>
        <dbReference type="EMBL" id="MFD0857124.1"/>
    </source>
</evidence>
<feature type="transmembrane region" description="Helical" evidence="1">
    <location>
        <begin position="21"/>
        <end position="40"/>
    </location>
</feature>
<accession>A0ABW3CSY6</accession>
<keyword evidence="1" id="KW-1133">Transmembrane helix</keyword>
<proteinExistence type="predicted"/>
<keyword evidence="3" id="KW-1185">Reference proteome</keyword>
<dbReference type="Proteomes" id="UP001597083">
    <property type="component" value="Unassembled WGS sequence"/>
</dbReference>
<organism evidence="2 3">
    <name type="scientific">Actinomadura adrarensis</name>
    <dbReference type="NCBI Taxonomy" id="1819600"/>
    <lineage>
        <taxon>Bacteria</taxon>
        <taxon>Bacillati</taxon>
        <taxon>Actinomycetota</taxon>
        <taxon>Actinomycetes</taxon>
        <taxon>Streptosporangiales</taxon>
        <taxon>Thermomonosporaceae</taxon>
        <taxon>Actinomadura</taxon>
    </lineage>
</organism>
<comment type="caution">
    <text evidence="2">The sequence shown here is derived from an EMBL/GenBank/DDBJ whole genome shotgun (WGS) entry which is preliminary data.</text>
</comment>
<protein>
    <submittedName>
        <fullName evidence="2">Uncharacterized protein</fullName>
    </submittedName>
</protein>
<keyword evidence="1" id="KW-0472">Membrane</keyword>
<keyword evidence="1" id="KW-0812">Transmembrane</keyword>
<reference evidence="3" key="1">
    <citation type="journal article" date="2019" name="Int. J. Syst. Evol. Microbiol.">
        <title>The Global Catalogue of Microorganisms (GCM) 10K type strain sequencing project: providing services to taxonomists for standard genome sequencing and annotation.</title>
        <authorList>
            <consortium name="The Broad Institute Genomics Platform"/>
            <consortium name="The Broad Institute Genome Sequencing Center for Infectious Disease"/>
            <person name="Wu L."/>
            <person name="Ma J."/>
        </authorList>
    </citation>
    <scope>NUCLEOTIDE SEQUENCE [LARGE SCALE GENOMIC DNA]</scope>
    <source>
        <strain evidence="3">JCM 31696</strain>
    </source>
</reference>
<name>A0ABW3CSY6_9ACTN</name>
<evidence type="ECO:0000256" key="1">
    <source>
        <dbReference type="SAM" id="Phobius"/>
    </source>
</evidence>
<dbReference type="EMBL" id="JBHTIR010004362">
    <property type="protein sequence ID" value="MFD0857124.1"/>
    <property type="molecule type" value="Genomic_DNA"/>
</dbReference>